<name>A0ABV8X3Q8_9LACT</name>
<dbReference type="InterPro" id="IPR034660">
    <property type="entry name" value="DinB/YfiT-like"/>
</dbReference>
<dbReference type="RefSeq" id="WP_378152881.1">
    <property type="nucleotide sequence ID" value="NZ_JBHSEC010000005.1"/>
</dbReference>
<dbReference type="Proteomes" id="UP001595817">
    <property type="component" value="Unassembled WGS sequence"/>
</dbReference>
<keyword evidence="3" id="KW-1185">Reference proteome</keyword>
<evidence type="ECO:0000313" key="3">
    <source>
        <dbReference type="Proteomes" id="UP001595817"/>
    </source>
</evidence>
<accession>A0ABV8X3Q8</accession>
<gene>
    <name evidence="2" type="ORF">ACFOZY_04880</name>
</gene>
<proteinExistence type="predicted"/>
<organism evidence="2 3">
    <name type="scientific">Chungangia koreensis</name>
    <dbReference type="NCBI Taxonomy" id="752657"/>
    <lineage>
        <taxon>Bacteria</taxon>
        <taxon>Bacillati</taxon>
        <taxon>Bacillota</taxon>
        <taxon>Bacilli</taxon>
        <taxon>Lactobacillales</taxon>
        <taxon>Chungangia</taxon>
    </lineage>
</organism>
<evidence type="ECO:0000313" key="2">
    <source>
        <dbReference type="EMBL" id="MFC4409769.1"/>
    </source>
</evidence>
<feature type="domain" description="DinB-like" evidence="1">
    <location>
        <begin position="7"/>
        <end position="154"/>
    </location>
</feature>
<protein>
    <submittedName>
        <fullName evidence="2">DinB family protein</fullName>
    </submittedName>
</protein>
<dbReference type="EMBL" id="JBHSEC010000005">
    <property type="protein sequence ID" value="MFC4409769.1"/>
    <property type="molecule type" value="Genomic_DNA"/>
</dbReference>
<evidence type="ECO:0000259" key="1">
    <source>
        <dbReference type="Pfam" id="PF12867"/>
    </source>
</evidence>
<dbReference type="SUPFAM" id="SSF109854">
    <property type="entry name" value="DinB/YfiT-like putative metalloenzymes"/>
    <property type="match status" value="1"/>
</dbReference>
<comment type="caution">
    <text evidence="2">The sequence shown here is derived from an EMBL/GenBank/DDBJ whole genome shotgun (WGS) entry which is preliminary data.</text>
</comment>
<dbReference type="Gene3D" id="1.20.120.450">
    <property type="entry name" value="dinb family like domain"/>
    <property type="match status" value="1"/>
</dbReference>
<dbReference type="InterPro" id="IPR024775">
    <property type="entry name" value="DinB-like"/>
</dbReference>
<reference evidence="3" key="1">
    <citation type="journal article" date="2019" name="Int. J. Syst. Evol. Microbiol.">
        <title>The Global Catalogue of Microorganisms (GCM) 10K type strain sequencing project: providing services to taxonomists for standard genome sequencing and annotation.</title>
        <authorList>
            <consortium name="The Broad Institute Genomics Platform"/>
            <consortium name="The Broad Institute Genome Sequencing Center for Infectious Disease"/>
            <person name="Wu L."/>
            <person name="Ma J."/>
        </authorList>
    </citation>
    <scope>NUCLEOTIDE SEQUENCE [LARGE SCALE GENOMIC DNA]</scope>
    <source>
        <strain evidence="3">CCUG 59778</strain>
    </source>
</reference>
<dbReference type="Pfam" id="PF12867">
    <property type="entry name" value="DinB_2"/>
    <property type="match status" value="1"/>
</dbReference>
<sequence>MKLIEDLTAVRLELVDLLTPLSHEQLNVKINDGTWSIVQVVRHLVFIDELIYPSLLKAMQRESNVVEEKNIDFVRDRTQKLKSPYPEPSEDFIEKGNLINLLQTVRQPLLNYLKTVEEKELIEKTMLHPLLGPMQTKQLLEFVVLHEKRHIEQIQELIGSSNLASY</sequence>